<accession>A0ACC6IKI2</accession>
<evidence type="ECO:0000313" key="1">
    <source>
        <dbReference type="EMBL" id="MDR6210997.1"/>
    </source>
</evidence>
<gene>
    <name evidence="1" type="ORF">QE364_002716</name>
</gene>
<organism evidence="1 2">
    <name type="scientific">Nocardioides zeae</name>
    <dbReference type="NCBI Taxonomy" id="1457234"/>
    <lineage>
        <taxon>Bacteria</taxon>
        <taxon>Bacillati</taxon>
        <taxon>Actinomycetota</taxon>
        <taxon>Actinomycetes</taxon>
        <taxon>Propionibacteriales</taxon>
        <taxon>Nocardioidaceae</taxon>
        <taxon>Nocardioides</taxon>
    </lineage>
</organism>
<protein>
    <submittedName>
        <fullName evidence="1">Serine acetyltransferase</fullName>
    </submittedName>
</protein>
<proteinExistence type="predicted"/>
<name>A0ACC6IKI2_9ACTN</name>
<dbReference type="EMBL" id="JAVIZJ010000007">
    <property type="protein sequence ID" value="MDR6210997.1"/>
    <property type="molecule type" value="Genomic_DNA"/>
</dbReference>
<sequence>MTNDRAAFLFLLRNAEILRDSPSWLQRRAFYPPVRLAFWLWSMLCGFDIPLGVFGAGLSIAHRGSIVVNGDAVVGRNCRIHQNVTIGAIGGEAPVIGDDVFIGPGAGIYGPVRIGSGAKIGPHAYVVDDVPEAGRAFAPKATIR</sequence>
<reference evidence="1" key="1">
    <citation type="submission" date="2023-08" db="EMBL/GenBank/DDBJ databases">
        <title>Functional and genomic diversity of the sorghum phyllosphere microbiome.</title>
        <authorList>
            <person name="Shade A."/>
        </authorList>
    </citation>
    <scope>NUCLEOTIDE SEQUENCE</scope>
    <source>
        <strain evidence="1">SORGH_AS_0885</strain>
    </source>
</reference>
<comment type="caution">
    <text evidence="1">The sequence shown here is derived from an EMBL/GenBank/DDBJ whole genome shotgun (WGS) entry which is preliminary data.</text>
</comment>
<evidence type="ECO:0000313" key="2">
    <source>
        <dbReference type="Proteomes" id="UP001261666"/>
    </source>
</evidence>
<dbReference type="Proteomes" id="UP001261666">
    <property type="component" value="Unassembled WGS sequence"/>
</dbReference>
<keyword evidence="2" id="KW-1185">Reference proteome</keyword>